<comment type="caution">
    <text evidence="2">The sequence shown here is derived from an EMBL/GenBank/DDBJ whole genome shotgun (WGS) entry which is preliminary data.</text>
</comment>
<name>A0ABQ2VJK6_9ACTN</name>
<protein>
    <recommendedName>
        <fullName evidence="4">Transposase</fullName>
    </recommendedName>
</protein>
<proteinExistence type="predicted"/>
<feature type="region of interest" description="Disordered" evidence="1">
    <location>
        <begin position="1"/>
        <end position="27"/>
    </location>
</feature>
<organism evidence="2 3">
    <name type="scientific">Streptomyces albospinus</name>
    <dbReference type="NCBI Taxonomy" id="285515"/>
    <lineage>
        <taxon>Bacteria</taxon>
        <taxon>Bacillati</taxon>
        <taxon>Actinomycetota</taxon>
        <taxon>Actinomycetes</taxon>
        <taxon>Kitasatosporales</taxon>
        <taxon>Streptomycetaceae</taxon>
        <taxon>Streptomyces</taxon>
    </lineage>
</organism>
<accession>A0ABQ2VJK6</accession>
<sequence>MQVSQEAIHLSLYDPRRRRTTDRSLTQKLRTARPIRRPKIARKPTGRGVIRGIVSISARPAEVEDRRIPGHG</sequence>
<dbReference type="EMBL" id="BMRP01000029">
    <property type="protein sequence ID" value="GGU86987.1"/>
    <property type="molecule type" value="Genomic_DNA"/>
</dbReference>
<evidence type="ECO:0000313" key="2">
    <source>
        <dbReference type="EMBL" id="GGU86987.1"/>
    </source>
</evidence>
<dbReference type="Proteomes" id="UP000654471">
    <property type="component" value="Unassembled WGS sequence"/>
</dbReference>
<keyword evidence="3" id="KW-1185">Reference proteome</keyword>
<evidence type="ECO:0000256" key="1">
    <source>
        <dbReference type="SAM" id="MobiDB-lite"/>
    </source>
</evidence>
<gene>
    <name evidence="2" type="ORF">GCM10010211_61370</name>
</gene>
<evidence type="ECO:0008006" key="4">
    <source>
        <dbReference type="Google" id="ProtNLM"/>
    </source>
</evidence>
<reference evidence="3" key="1">
    <citation type="journal article" date="2019" name="Int. J. Syst. Evol. Microbiol.">
        <title>The Global Catalogue of Microorganisms (GCM) 10K type strain sequencing project: providing services to taxonomists for standard genome sequencing and annotation.</title>
        <authorList>
            <consortium name="The Broad Institute Genomics Platform"/>
            <consortium name="The Broad Institute Genome Sequencing Center for Infectious Disease"/>
            <person name="Wu L."/>
            <person name="Ma J."/>
        </authorList>
    </citation>
    <scope>NUCLEOTIDE SEQUENCE [LARGE SCALE GENOMIC DNA]</scope>
    <source>
        <strain evidence="3">JCM 3399</strain>
    </source>
</reference>
<evidence type="ECO:0000313" key="3">
    <source>
        <dbReference type="Proteomes" id="UP000654471"/>
    </source>
</evidence>